<feature type="transmembrane region" description="Helical" evidence="5">
    <location>
        <begin position="31"/>
        <end position="52"/>
    </location>
</feature>
<dbReference type="EMBL" id="UOEU01000178">
    <property type="protein sequence ID" value="VAW31191.1"/>
    <property type="molecule type" value="Genomic_DNA"/>
</dbReference>
<evidence type="ECO:0000259" key="6">
    <source>
        <dbReference type="Pfam" id="PF00892"/>
    </source>
</evidence>
<protein>
    <submittedName>
        <fullName evidence="7">Permease of the drug/metabolite transporter (DMT) superfamily</fullName>
    </submittedName>
</protein>
<proteinExistence type="predicted"/>
<feature type="transmembrane region" description="Helical" evidence="5">
    <location>
        <begin position="244"/>
        <end position="264"/>
    </location>
</feature>
<gene>
    <name evidence="7" type="ORF">MNBD_CHLOROFLEXI01-4801</name>
</gene>
<feature type="transmembrane region" description="Helical" evidence="5">
    <location>
        <begin position="64"/>
        <end position="85"/>
    </location>
</feature>
<dbReference type="Pfam" id="PF00892">
    <property type="entry name" value="EamA"/>
    <property type="match status" value="2"/>
</dbReference>
<dbReference type="PANTHER" id="PTHR32322:SF9">
    <property type="entry name" value="AMINO-ACID METABOLITE EFFLUX PUMP-RELATED"/>
    <property type="match status" value="1"/>
</dbReference>
<feature type="transmembrane region" description="Helical" evidence="5">
    <location>
        <begin position="97"/>
        <end position="115"/>
    </location>
</feature>
<reference evidence="7" key="1">
    <citation type="submission" date="2018-06" db="EMBL/GenBank/DDBJ databases">
        <authorList>
            <person name="Zhirakovskaya E."/>
        </authorList>
    </citation>
    <scope>NUCLEOTIDE SEQUENCE</scope>
</reference>
<dbReference type="SUPFAM" id="SSF103481">
    <property type="entry name" value="Multidrug resistance efflux transporter EmrE"/>
    <property type="match status" value="2"/>
</dbReference>
<accession>A0A3B0UJ96</accession>
<feature type="transmembrane region" description="Helical" evidence="5">
    <location>
        <begin position="213"/>
        <end position="237"/>
    </location>
</feature>
<name>A0A3B0UJ96_9ZZZZ</name>
<evidence type="ECO:0000256" key="2">
    <source>
        <dbReference type="ARBA" id="ARBA00022692"/>
    </source>
</evidence>
<dbReference type="AlphaFoldDB" id="A0A3B0UJ96"/>
<sequence>MKLKNLLLLILLAALWGPSFLFIKIAVAEIPPLTLVLGRVSIAAVLLTLFLWMQGKSLPRSRTVWRHLAIMGLIHNTIPFVLFGWGEQYIDSAMASIMNGTVPLFTIILAHYFVVDDRLTPAKLAGVLVGFAGLLLLITPSLTGGVQVTTWGLLAIALASAMYGVAIVYSRNHLRGLPPLVAPAGQMIMATIYLLPLSLLLDRPFSLPPLSPSVLWAMAALGVLGTAVAFVVYYRLLETAPASYVSMTTYLIPVFGVILGVMVLDEQLTWHAYAGFALILLGVMIVNGVLKLKRKPGVLLSVENPAVDN</sequence>
<feature type="transmembrane region" description="Helical" evidence="5">
    <location>
        <begin position="180"/>
        <end position="201"/>
    </location>
</feature>
<dbReference type="GO" id="GO:0016020">
    <property type="term" value="C:membrane"/>
    <property type="evidence" value="ECO:0007669"/>
    <property type="project" value="UniProtKB-SubCell"/>
</dbReference>
<dbReference type="Gene3D" id="1.10.3730.20">
    <property type="match status" value="1"/>
</dbReference>
<keyword evidence="2 5" id="KW-0812">Transmembrane</keyword>
<evidence type="ECO:0000313" key="7">
    <source>
        <dbReference type="EMBL" id="VAW31191.1"/>
    </source>
</evidence>
<feature type="transmembrane region" description="Helical" evidence="5">
    <location>
        <begin position="148"/>
        <end position="168"/>
    </location>
</feature>
<evidence type="ECO:0000256" key="3">
    <source>
        <dbReference type="ARBA" id="ARBA00022989"/>
    </source>
</evidence>
<evidence type="ECO:0000256" key="1">
    <source>
        <dbReference type="ARBA" id="ARBA00004141"/>
    </source>
</evidence>
<organism evidence="7">
    <name type="scientific">hydrothermal vent metagenome</name>
    <dbReference type="NCBI Taxonomy" id="652676"/>
    <lineage>
        <taxon>unclassified sequences</taxon>
        <taxon>metagenomes</taxon>
        <taxon>ecological metagenomes</taxon>
    </lineage>
</organism>
<dbReference type="InterPro" id="IPR037185">
    <property type="entry name" value="EmrE-like"/>
</dbReference>
<evidence type="ECO:0000256" key="4">
    <source>
        <dbReference type="ARBA" id="ARBA00023136"/>
    </source>
</evidence>
<dbReference type="InterPro" id="IPR000620">
    <property type="entry name" value="EamA_dom"/>
</dbReference>
<feature type="domain" description="EamA" evidence="6">
    <location>
        <begin position="151"/>
        <end position="287"/>
    </location>
</feature>
<evidence type="ECO:0000256" key="5">
    <source>
        <dbReference type="SAM" id="Phobius"/>
    </source>
</evidence>
<feature type="transmembrane region" description="Helical" evidence="5">
    <location>
        <begin position="270"/>
        <end position="290"/>
    </location>
</feature>
<feature type="transmembrane region" description="Helical" evidence="5">
    <location>
        <begin position="122"/>
        <end position="142"/>
    </location>
</feature>
<dbReference type="PANTHER" id="PTHR32322">
    <property type="entry name" value="INNER MEMBRANE TRANSPORTER"/>
    <property type="match status" value="1"/>
</dbReference>
<comment type="subcellular location">
    <subcellularLocation>
        <location evidence="1">Membrane</location>
        <topology evidence="1">Multi-pass membrane protein</topology>
    </subcellularLocation>
</comment>
<keyword evidence="4 5" id="KW-0472">Membrane</keyword>
<dbReference type="InterPro" id="IPR050638">
    <property type="entry name" value="AA-Vitamin_Transporters"/>
</dbReference>
<feature type="domain" description="EamA" evidence="6">
    <location>
        <begin position="6"/>
        <end position="138"/>
    </location>
</feature>
<keyword evidence="3 5" id="KW-1133">Transmembrane helix</keyword>